<dbReference type="EMBL" id="CH473954">
    <property type="protein sequence ID" value="EDL77508.1"/>
    <property type="molecule type" value="Genomic_DNA"/>
</dbReference>
<reference evidence="1 2" key="1">
    <citation type="submission" date="2005-09" db="EMBL/GenBank/DDBJ databases">
        <authorList>
            <person name="Mural R.J."/>
            <person name="Li P.W."/>
            <person name="Adams M.D."/>
            <person name="Amanatides P.G."/>
            <person name="Baden-Tillson H."/>
            <person name="Barnstead M."/>
            <person name="Chin S.H."/>
            <person name="Dew I."/>
            <person name="Evans C.A."/>
            <person name="Ferriera S."/>
            <person name="Flanigan M."/>
            <person name="Fosler C."/>
            <person name="Glodek A."/>
            <person name="Gu Z."/>
            <person name="Holt R.A."/>
            <person name="Jennings D."/>
            <person name="Kraft C.L."/>
            <person name="Lu F."/>
            <person name="Nguyen T."/>
            <person name="Nusskern D.R."/>
            <person name="Pfannkoch C.M."/>
            <person name="Sitter C."/>
            <person name="Sutton G.G."/>
            <person name="Venter J.C."/>
            <person name="Wang Z."/>
            <person name="Woodage T."/>
            <person name="Zheng X.H."/>
            <person name="Zhong F."/>
        </authorList>
    </citation>
    <scope>NUCLEOTIDE SEQUENCE [LARGE SCALE GENOMIC DNA]</scope>
    <source>
        <strain>BN</strain>
        <strain evidence="2">Sprague-Dawley</strain>
    </source>
</reference>
<evidence type="ECO:0000313" key="2">
    <source>
        <dbReference type="Proteomes" id="UP000234681"/>
    </source>
</evidence>
<accession>A6I269</accession>
<dbReference type="AlphaFoldDB" id="A6I269"/>
<name>A6I269_RAT</name>
<protein>
    <submittedName>
        <fullName evidence="1">RCG25516</fullName>
    </submittedName>
</protein>
<evidence type="ECO:0000313" key="1">
    <source>
        <dbReference type="EMBL" id="EDL77508.1"/>
    </source>
</evidence>
<sequence length="36" mass="4333">MCIDMIKTIITYYTFVASNLSICFYHKNNYNTLFFV</sequence>
<dbReference type="Proteomes" id="UP000234681">
    <property type="component" value="Chromosome 8"/>
</dbReference>
<organism evidence="1 2">
    <name type="scientific">Rattus norvegicus</name>
    <name type="common">Rat</name>
    <dbReference type="NCBI Taxonomy" id="10116"/>
    <lineage>
        <taxon>Eukaryota</taxon>
        <taxon>Metazoa</taxon>
        <taxon>Chordata</taxon>
        <taxon>Craniata</taxon>
        <taxon>Vertebrata</taxon>
        <taxon>Euteleostomi</taxon>
        <taxon>Mammalia</taxon>
        <taxon>Eutheria</taxon>
        <taxon>Euarchontoglires</taxon>
        <taxon>Glires</taxon>
        <taxon>Rodentia</taxon>
        <taxon>Myomorpha</taxon>
        <taxon>Muroidea</taxon>
        <taxon>Muridae</taxon>
        <taxon>Murinae</taxon>
        <taxon>Rattus</taxon>
    </lineage>
</organism>
<gene>
    <name evidence="1" type="ORF">rCG_25516</name>
</gene>
<proteinExistence type="predicted"/>